<gene>
    <name evidence="1" type="ORF">MENT_LOCUS35322</name>
</gene>
<dbReference type="EMBL" id="CAJEWN010000455">
    <property type="protein sequence ID" value="CAD2183060.1"/>
    <property type="molecule type" value="Genomic_DNA"/>
</dbReference>
<sequence>MAKIEDINYAKKCFDKNENFLKENKDISNRVLDIKKYLDNFATIKGKYLILTKKEKFEKQSICLANALFKYTGKII</sequence>
<proteinExistence type="predicted"/>
<protein>
    <submittedName>
        <fullName evidence="1">Uncharacterized protein</fullName>
    </submittedName>
</protein>
<organism evidence="1 2">
    <name type="scientific">Meloidogyne enterolobii</name>
    <name type="common">Root-knot nematode worm</name>
    <name type="synonym">Meloidogyne mayaguensis</name>
    <dbReference type="NCBI Taxonomy" id="390850"/>
    <lineage>
        <taxon>Eukaryota</taxon>
        <taxon>Metazoa</taxon>
        <taxon>Ecdysozoa</taxon>
        <taxon>Nematoda</taxon>
        <taxon>Chromadorea</taxon>
        <taxon>Rhabditida</taxon>
        <taxon>Tylenchina</taxon>
        <taxon>Tylenchomorpha</taxon>
        <taxon>Tylenchoidea</taxon>
        <taxon>Meloidogynidae</taxon>
        <taxon>Meloidogyninae</taxon>
        <taxon>Meloidogyne</taxon>
    </lineage>
</organism>
<evidence type="ECO:0000313" key="1">
    <source>
        <dbReference type="EMBL" id="CAD2183060.1"/>
    </source>
</evidence>
<accession>A0A6V7W7Q8</accession>
<dbReference type="Proteomes" id="UP000580250">
    <property type="component" value="Unassembled WGS sequence"/>
</dbReference>
<comment type="caution">
    <text evidence="1">The sequence shown here is derived from an EMBL/GenBank/DDBJ whole genome shotgun (WGS) entry which is preliminary data.</text>
</comment>
<reference evidence="1 2" key="1">
    <citation type="submission" date="2020-08" db="EMBL/GenBank/DDBJ databases">
        <authorList>
            <person name="Koutsovoulos G."/>
            <person name="Danchin GJ E."/>
        </authorList>
    </citation>
    <scope>NUCLEOTIDE SEQUENCE [LARGE SCALE GENOMIC DNA]</scope>
</reference>
<evidence type="ECO:0000313" key="2">
    <source>
        <dbReference type="Proteomes" id="UP000580250"/>
    </source>
</evidence>
<dbReference type="AlphaFoldDB" id="A0A6V7W7Q8"/>
<name>A0A6V7W7Q8_MELEN</name>